<feature type="non-terminal residue" evidence="2">
    <location>
        <position position="145"/>
    </location>
</feature>
<evidence type="ECO:0000256" key="1">
    <source>
        <dbReference type="SAM" id="MobiDB-lite"/>
    </source>
</evidence>
<reference evidence="2" key="1">
    <citation type="submission" date="2018-05" db="EMBL/GenBank/DDBJ databases">
        <authorList>
            <person name="Lanie J.A."/>
            <person name="Ng W.-L."/>
            <person name="Kazmierczak K.M."/>
            <person name="Andrzejewski T.M."/>
            <person name="Davidsen T.M."/>
            <person name="Wayne K.J."/>
            <person name="Tettelin H."/>
            <person name="Glass J.I."/>
            <person name="Rusch D."/>
            <person name="Podicherti R."/>
            <person name="Tsui H.-C.T."/>
            <person name="Winkler M.E."/>
        </authorList>
    </citation>
    <scope>NUCLEOTIDE SEQUENCE</scope>
</reference>
<dbReference type="InterPro" id="IPR013783">
    <property type="entry name" value="Ig-like_fold"/>
</dbReference>
<evidence type="ECO:0000313" key="2">
    <source>
        <dbReference type="EMBL" id="SVE64656.1"/>
    </source>
</evidence>
<dbReference type="AlphaFoldDB" id="A0A383F6D7"/>
<sequence>MSKQDAGPRAPVALMISMLLLSLVPTVAAAEVALTAFPTAQTADPGSTAEYTINVRNDGENEMTVQLSASQGAECQGYTSTVEQVQGTIAEGEAEDVTLFVNLSANAAESCETTVSAVANEVGGDPTPGQADVTVTTTRGDGGGG</sequence>
<gene>
    <name evidence="2" type="ORF">METZ01_LOCUS517510</name>
</gene>
<name>A0A383F6D7_9ZZZZ</name>
<dbReference type="Gene3D" id="2.60.40.10">
    <property type="entry name" value="Immunoglobulins"/>
    <property type="match status" value="1"/>
</dbReference>
<dbReference type="EMBL" id="UINC01231914">
    <property type="protein sequence ID" value="SVE64656.1"/>
    <property type="molecule type" value="Genomic_DNA"/>
</dbReference>
<feature type="region of interest" description="Disordered" evidence="1">
    <location>
        <begin position="123"/>
        <end position="145"/>
    </location>
</feature>
<organism evidence="2">
    <name type="scientific">marine metagenome</name>
    <dbReference type="NCBI Taxonomy" id="408172"/>
    <lineage>
        <taxon>unclassified sequences</taxon>
        <taxon>metagenomes</taxon>
        <taxon>ecological metagenomes</taxon>
    </lineage>
</organism>
<proteinExistence type="predicted"/>
<accession>A0A383F6D7</accession>
<protein>
    <recommendedName>
        <fullName evidence="3">DUF11 domain-containing protein</fullName>
    </recommendedName>
</protein>
<evidence type="ECO:0008006" key="3">
    <source>
        <dbReference type="Google" id="ProtNLM"/>
    </source>
</evidence>